<dbReference type="InterPro" id="IPR002321">
    <property type="entry name" value="Cyt_c_II"/>
</dbReference>
<evidence type="ECO:0000313" key="10">
    <source>
        <dbReference type="Proteomes" id="UP000236959"/>
    </source>
</evidence>
<sequence>MRGKRVGVFVILGLAGAGAAFAHGGATGIVKERMDAMSEIGDSMKSVGRMLKSGPYDPDVAFEAGAAIAGHAGEALTELFPEGSLQPQSEANPAIWSDWPTFEDYAGDLRSSALTLKTLAEDGADKQQLADAFGELAGTCKACHQEFRVKK</sequence>
<evidence type="ECO:0000256" key="8">
    <source>
        <dbReference type="SAM" id="SignalP"/>
    </source>
</evidence>
<evidence type="ECO:0000256" key="4">
    <source>
        <dbReference type="ARBA" id="ARBA00022982"/>
    </source>
</evidence>
<dbReference type="PIRSF" id="PIRSF000027">
    <property type="entry name" value="Cytc_c_prime"/>
    <property type="match status" value="1"/>
</dbReference>
<dbReference type="PROSITE" id="PS51009">
    <property type="entry name" value="CYTCII"/>
    <property type="match status" value="1"/>
</dbReference>
<dbReference type="Gene3D" id="1.20.120.10">
    <property type="entry name" value="Cytochrome c/b562"/>
    <property type="match status" value="1"/>
</dbReference>
<evidence type="ECO:0000256" key="1">
    <source>
        <dbReference type="ARBA" id="ARBA00022448"/>
    </source>
</evidence>
<dbReference type="GO" id="GO:0005506">
    <property type="term" value="F:iron ion binding"/>
    <property type="evidence" value="ECO:0007669"/>
    <property type="project" value="InterPro"/>
</dbReference>
<feature type="signal peptide" evidence="8">
    <location>
        <begin position="1"/>
        <end position="22"/>
    </location>
</feature>
<evidence type="ECO:0000256" key="6">
    <source>
        <dbReference type="PIRSR" id="PIRSR000027-1"/>
    </source>
</evidence>
<feature type="binding site" description="covalent" evidence="7">
    <location>
        <position position="143"/>
    </location>
    <ligand>
        <name>heme c</name>
        <dbReference type="ChEBI" id="CHEBI:61717"/>
    </ligand>
</feature>
<keyword evidence="1" id="KW-0813">Transport</keyword>
<dbReference type="EMBL" id="PPCN01000001">
    <property type="protein sequence ID" value="POF34292.1"/>
    <property type="molecule type" value="Genomic_DNA"/>
</dbReference>
<protein>
    <submittedName>
        <fullName evidence="9">Cytochrome c556</fullName>
    </submittedName>
</protein>
<comment type="PTM">
    <text evidence="7">Binds 1 heme group per subunit.</text>
</comment>
<dbReference type="Proteomes" id="UP000236959">
    <property type="component" value="Unassembled WGS sequence"/>
</dbReference>
<evidence type="ECO:0000256" key="5">
    <source>
        <dbReference type="ARBA" id="ARBA00023004"/>
    </source>
</evidence>
<comment type="caution">
    <text evidence="9">The sequence shown here is derived from an EMBL/GenBank/DDBJ whole genome shotgun (WGS) entry which is preliminary data.</text>
</comment>
<gene>
    <name evidence="9" type="ORF">CLV41_101746</name>
</gene>
<dbReference type="AlphaFoldDB" id="A0A2S3V2S8"/>
<name>A0A2S3V2S8_9HYPH</name>
<dbReference type="Pfam" id="PF01322">
    <property type="entry name" value="Cytochrom_C_2"/>
    <property type="match status" value="1"/>
</dbReference>
<proteinExistence type="predicted"/>
<accession>A0A2S3V2S8</accession>
<feature type="chain" id="PRO_5015404701" evidence="8">
    <location>
        <begin position="23"/>
        <end position="151"/>
    </location>
</feature>
<dbReference type="SUPFAM" id="SSF47175">
    <property type="entry name" value="Cytochromes"/>
    <property type="match status" value="1"/>
</dbReference>
<keyword evidence="2 7" id="KW-0349">Heme</keyword>
<keyword evidence="10" id="KW-1185">Reference proteome</keyword>
<dbReference type="OrthoDB" id="8115790at2"/>
<dbReference type="RefSeq" id="WP_103220886.1">
    <property type="nucleotide sequence ID" value="NZ_PPCN01000001.1"/>
</dbReference>
<dbReference type="GO" id="GO:0042597">
    <property type="term" value="C:periplasmic space"/>
    <property type="evidence" value="ECO:0007669"/>
    <property type="project" value="InterPro"/>
</dbReference>
<organism evidence="9 10">
    <name type="scientific">Roseibium marinum</name>
    <dbReference type="NCBI Taxonomy" id="281252"/>
    <lineage>
        <taxon>Bacteria</taxon>
        <taxon>Pseudomonadati</taxon>
        <taxon>Pseudomonadota</taxon>
        <taxon>Alphaproteobacteria</taxon>
        <taxon>Hyphomicrobiales</taxon>
        <taxon>Stappiaceae</taxon>
        <taxon>Roseibium</taxon>
    </lineage>
</organism>
<evidence type="ECO:0000256" key="2">
    <source>
        <dbReference type="ARBA" id="ARBA00022617"/>
    </source>
</evidence>
<evidence type="ECO:0000313" key="9">
    <source>
        <dbReference type="EMBL" id="POF34292.1"/>
    </source>
</evidence>
<dbReference type="GO" id="GO:0022900">
    <property type="term" value="P:electron transport chain"/>
    <property type="evidence" value="ECO:0007669"/>
    <property type="project" value="InterPro"/>
</dbReference>
<dbReference type="GO" id="GO:0009055">
    <property type="term" value="F:electron transfer activity"/>
    <property type="evidence" value="ECO:0007669"/>
    <property type="project" value="InterPro"/>
</dbReference>
<keyword evidence="5 6" id="KW-0408">Iron</keyword>
<dbReference type="GO" id="GO:0020037">
    <property type="term" value="F:heme binding"/>
    <property type="evidence" value="ECO:0007669"/>
    <property type="project" value="InterPro"/>
</dbReference>
<keyword evidence="4" id="KW-0249">Electron transport</keyword>
<keyword evidence="3 6" id="KW-0479">Metal-binding</keyword>
<evidence type="ECO:0000256" key="3">
    <source>
        <dbReference type="ARBA" id="ARBA00022723"/>
    </source>
</evidence>
<dbReference type="InterPro" id="IPR010980">
    <property type="entry name" value="Cyt_c/b562"/>
</dbReference>
<reference evidence="9 10" key="1">
    <citation type="submission" date="2018-01" db="EMBL/GenBank/DDBJ databases">
        <title>Genomic Encyclopedia of Archaeal and Bacterial Type Strains, Phase II (KMG-II): from individual species to whole genera.</title>
        <authorList>
            <person name="Goeker M."/>
        </authorList>
    </citation>
    <scope>NUCLEOTIDE SEQUENCE [LARGE SCALE GENOMIC DNA]</scope>
    <source>
        <strain evidence="9 10">DSM 17023</strain>
    </source>
</reference>
<feature type="binding site" description="axial binding residue" evidence="6">
    <location>
        <position position="144"/>
    </location>
    <ligand>
        <name>heme c</name>
        <dbReference type="ChEBI" id="CHEBI:61717"/>
    </ligand>
    <ligandPart>
        <name>Fe</name>
        <dbReference type="ChEBI" id="CHEBI:18248"/>
    </ligandPart>
</feature>
<keyword evidence="8" id="KW-0732">Signal</keyword>
<feature type="binding site" description="covalent" evidence="7">
    <location>
        <position position="140"/>
    </location>
    <ligand>
        <name>heme c</name>
        <dbReference type="ChEBI" id="CHEBI:61717"/>
    </ligand>
</feature>
<evidence type="ECO:0000256" key="7">
    <source>
        <dbReference type="PIRSR" id="PIRSR000027-2"/>
    </source>
</evidence>
<dbReference type="InterPro" id="IPR012127">
    <property type="entry name" value="Cyt_c_prime"/>
</dbReference>